<protein>
    <recommendedName>
        <fullName evidence="1">peptidylprolyl isomerase</fullName>
        <ecNumber evidence="1">5.2.1.8</ecNumber>
    </recommendedName>
</protein>
<organism evidence="7">
    <name type="scientific">hydrocarbon metagenome</name>
    <dbReference type="NCBI Taxonomy" id="938273"/>
    <lineage>
        <taxon>unclassified sequences</taxon>
        <taxon>metagenomes</taxon>
        <taxon>ecological metagenomes</taxon>
    </lineage>
</organism>
<evidence type="ECO:0000256" key="2">
    <source>
        <dbReference type="ARBA" id="ARBA00023110"/>
    </source>
</evidence>
<keyword evidence="2" id="KW-0697">Rotamase</keyword>
<dbReference type="Pfam" id="PF00160">
    <property type="entry name" value="Pro_isomerase"/>
    <property type="match status" value="1"/>
</dbReference>
<comment type="caution">
    <text evidence="7">The sequence shown here is derived from an EMBL/GenBank/DDBJ whole genome shotgun (WGS) entry which is preliminary data.</text>
</comment>
<dbReference type="PROSITE" id="PS50853">
    <property type="entry name" value="FN3"/>
    <property type="match status" value="1"/>
</dbReference>
<dbReference type="Gene3D" id="2.60.40.4070">
    <property type="match status" value="1"/>
</dbReference>
<dbReference type="Pfam" id="PF18962">
    <property type="entry name" value="Por_Secre_tail"/>
    <property type="match status" value="1"/>
</dbReference>
<dbReference type="InterPro" id="IPR044666">
    <property type="entry name" value="Cyclophilin_A-like"/>
</dbReference>
<gene>
    <name evidence="7" type="ORF">ASZ90_004230</name>
</gene>
<dbReference type="PANTHER" id="PTHR45625:SF4">
    <property type="entry name" value="PEPTIDYLPROLYL ISOMERASE DOMAIN AND WD REPEAT-CONTAINING PROTEIN 1"/>
    <property type="match status" value="1"/>
</dbReference>
<dbReference type="PANTHER" id="PTHR45625">
    <property type="entry name" value="PEPTIDYL-PROLYL CIS-TRANS ISOMERASE-RELATED"/>
    <property type="match status" value="1"/>
</dbReference>
<keyword evidence="3" id="KW-0413">Isomerase</keyword>
<dbReference type="InterPro" id="IPR026444">
    <property type="entry name" value="Secre_tail"/>
</dbReference>
<dbReference type="NCBIfam" id="TIGR04183">
    <property type="entry name" value="Por_Secre_tail"/>
    <property type="match status" value="1"/>
</dbReference>
<dbReference type="SUPFAM" id="SSF50891">
    <property type="entry name" value="Cyclophilin-like"/>
    <property type="match status" value="1"/>
</dbReference>
<feature type="domain" description="Fibronectin type-III" evidence="6">
    <location>
        <begin position="293"/>
        <end position="388"/>
    </location>
</feature>
<feature type="region of interest" description="Disordered" evidence="4">
    <location>
        <begin position="83"/>
        <end position="102"/>
    </location>
</feature>
<dbReference type="GO" id="GO:0003755">
    <property type="term" value="F:peptidyl-prolyl cis-trans isomerase activity"/>
    <property type="evidence" value="ECO:0007669"/>
    <property type="project" value="UniProtKB-KW"/>
</dbReference>
<proteinExistence type="predicted"/>
<evidence type="ECO:0000256" key="1">
    <source>
        <dbReference type="ARBA" id="ARBA00013194"/>
    </source>
</evidence>
<sequence length="485" mass="54093">MRKSLSILLMSIIFLSGIILAQDGRPQYKISNERAGVYIGDIIIELFPYVAPLHVANFDSLVSISFYDSTAWHRVVPNFVIQGGDPNSKHGPRNTWGEGDSTQATVPAEFSKVSHLKGILGAARDTDINSATSQFYINTVNNTGLDGRYTAYGIVIGGMDVVHDIENSPRDGNDNPHEKIEMFITKIGINESIPDVPQLIAPADGFVGFQSNTDLVWGKVEEAVLTFLEVAHDSNFSNLAYADSFAVTTGNTSIKYPGVEFGQVKYFWRVRSNNGAKFSDYSETRGFTSSIQAPTLIAPENTATNISTSPLLEWNPVEGAVSYRLQIAHTLPSFTESRIVFDESGITEPQKQIENLAADTRHYWRVLGEAEEYDGPYSNTWLFTTEQATSVNDDSPKPDDFFLFQNYPNPFNPESIIKIQIAERTNTVLKIFDITGREVQTLLNESIEPGVYEINFDASDLTSGIYYYRLETDSYNQTRKMILLK</sequence>
<dbReference type="PRINTS" id="PR00153">
    <property type="entry name" value="CSAPPISMRASE"/>
</dbReference>
<dbReference type="InterPro" id="IPR029000">
    <property type="entry name" value="Cyclophilin-like_dom_sf"/>
</dbReference>
<dbReference type="InterPro" id="IPR013783">
    <property type="entry name" value="Ig-like_fold"/>
</dbReference>
<evidence type="ECO:0000256" key="4">
    <source>
        <dbReference type="SAM" id="MobiDB-lite"/>
    </source>
</evidence>
<evidence type="ECO:0000256" key="3">
    <source>
        <dbReference type="ARBA" id="ARBA00023235"/>
    </source>
</evidence>
<dbReference type="AlphaFoldDB" id="A0A0W8G0D1"/>
<reference evidence="7" key="1">
    <citation type="journal article" date="2015" name="Proc. Natl. Acad. Sci. U.S.A.">
        <title>Networks of energetic and metabolic interactions define dynamics in microbial communities.</title>
        <authorList>
            <person name="Embree M."/>
            <person name="Liu J.K."/>
            <person name="Al-Bassam M.M."/>
            <person name="Zengler K."/>
        </authorList>
    </citation>
    <scope>NUCLEOTIDE SEQUENCE</scope>
</reference>
<dbReference type="EC" id="5.2.1.8" evidence="1"/>
<dbReference type="CDD" id="cd00317">
    <property type="entry name" value="cyclophilin"/>
    <property type="match status" value="1"/>
</dbReference>
<dbReference type="Gene3D" id="2.40.100.10">
    <property type="entry name" value="Cyclophilin-like"/>
    <property type="match status" value="1"/>
</dbReference>
<evidence type="ECO:0000259" key="5">
    <source>
        <dbReference type="PROSITE" id="PS50072"/>
    </source>
</evidence>
<accession>A0A0W8G0D1</accession>
<dbReference type="PROSITE" id="PS50072">
    <property type="entry name" value="CSA_PPIASE_2"/>
    <property type="match status" value="1"/>
</dbReference>
<evidence type="ECO:0000259" key="6">
    <source>
        <dbReference type="PROSITE" id="PS50853"/>
    </source>
</evidence>
<evidence type="ECO:0000313" key="7">
    <source>
        <dbReference type="EMBL" id="KUG25939.1"/>
    </source>
</evidence>
<dbReference type="EMBL" id="LNQE01000570">
    <property type="protein sequence ID" value="KUG25939.1"/>
    <property type="molecule type" value="Genomic_DNA"/>
</dbReference>
<dbReference type="InterPro" id="IPR002130">
    <property type="entry name" value="Cyclophilin-type_PPIase_dom"/>
</dbReference>
<name>A0A0W8G0D1_9ZZZZ</name>
<dbReference type="InterPro" id="IPR003961">
    <property type="entry name" value="FN3_dom"/>
</dbReference>
<dbReference type="Gene3D" id="2.60.40.10">
    <property type="entry name" value="Immunoglobulins"/>
    <property type="match status" value="2"/>
</dbReference>
<feature type="domain" description="PPIase cyclophilin-type" evidence="5">
    <location>
        <begin position="39"/>
        <end position="187"/>
    </location>
</feature>